<evidence type="ECO:0000256" key="4">
    <source>
        <dbReference type="SAM" id="MobiDB-lite"/>
    </source>
</evidence>
<evidence type="ECO:0000256" key="1">
    <source>
        <dbReference type="ARBA" id="ARBA00022729"/>
    </source>
</evidence>
<dbReference type="Gene3D" id="2.60.40.2030">
    <property type="match status" value="10"/>
</dbReference>
<dbReference type="InterPro" id="IPR002035">
    <property type="entry name" value="VWF_A"/>
</dbReference>
<reference evidence="7" key="1">
    <citation type="submission" date="2023-07" db="EMBL/GenBank/DDBJ databases">
        <title>Genome content predicts the carbon catabolic preferences of heterotrophic bacteria.</title>
        <authorList>
            <person name="Gralka M."/>
        </authorList>
    </citation>
    <scope>NUCLEOTIDE SEQUENCE</scope>
    <source>
        <strain evidence="7">I2M16</strain>
    </source>
</reference>
<dbReference type="Pfam" id="PF00353">
    <property type="entry name" value="HemolysinCabind"/>
    <property type="match status" value="2"/>
</dbReference>
<feature type="domain" description="VWFA" evidence="5">
    <location>
        <begin position="1781"/>
        <end position="1992"/>
    </location>
</feature>
<dbReference type="GO" id="GO:0004930">
    <property type="term" value="F:G protein-coupled receptor activity"/>
    <property type="evidence" value="ECO:0007669"/>
    <property type="project" value="InterPro"/>
</dbReference>
<feature type="region of interest" description="Disordered" evidence="4">
    <location>
        <begin position="2146"/>
        <end position="2177"/>
    </location>
</feature>
<dbReference type="InterPro" id="IPR001343">
    <property type="entry name" value="Hemolysn_Ca-bd"/>
</dbReference>
<dbReference type="GO" id="GO:0005509">
    <property type="term" value="F:calcium ion binding"/>
    <property type="evidence" value="ECO:0007669"/>
    <property type="project" value="InterPro"/>
</dbReference>
<proteinExistence type="predicted"/>
<dbReference type="Pfam" id="PF17963">
    <property type="entry name" value="Big_9"/>
    <property type="match status" value="1"/>
</dbReference>
<evidence type="ECO:0000259" key="5">
    <source>
        <dbReference type="PROSITE" id="PS50234"/>
    </source>
</evidence>
<feature type="compositionally biased region" description="Low complexity" evidence="4">
    <location>
        <begin position="1635"/>
        <end position="1648"/>
    </location>
</feature>
<keyword evidence="1" id="KW-0732">Signal</keyword>
<dbReference type="Pfam" id="PF13519">
    <property type="entry name" value="VWA_2"/>
    <property type="match status" value="1"/>
</dbReference>
<dbReference type="InterPro" id="IPR038081">
    <property type="entry name" value="CalX-like_sf"/>
</dbReference>
<dbReference type="Pfam" id="PF20579">
    <property type="entry name" value="LapA"/>
    <property type="match status" value="4"/>
</dbReference>
<dbReference type="Proteomes" id="UP001169862">
    <property type="component" value="Unassembled WGS sequence"/>
</dbReference>
<dbReference type="GO" id="GO:0016020">
    <property type="term" value="C:membrane"/>
    <property type="evidence" value="ECO:0007669"/>
    <property type="project" value="InterPro"/>
</dbReference>
<dbReference type="SUPFAM" id="SSF51120">
    <property type="entry name" value="beta-Roll"/>
    <property type="match status" value="1"/>
</dbReference>
<dbReference type="PROSITE" id="PS00330">
    <property type="entry name" value="HEMOLYSIN_CALCIUM"/>
    <property type="match status" value="2"/>
</dbReference>
<dbReference type="EMBL" id="JAUOPG010000017">
    <property type="protein sequence ID" value="MDO6455376.1"/>
    <property type="molecule type" value="Genomic_DNA"/>
</dbReference>
<dbReference type="SMART" id="SM00237">
    <property type="entry name" value="Calx_beta"/>
    <property type="match status" value="6"/>
</dbReference>
<sequence>MSNPSNATIADGVGLGIIIDEASPTAEDTISVTLEGPATVAEGATATYTVTLSEAAVTDMIVDVVTGHIDTDNGDLVPVTQQVTIVAGQTTATLDVTNTDDAYVEGGEDYSVTLTGTTSGGGFEAVDVDTTPVITTINDNSPTDPSVEPDAEAISVTLTGDSSVAEGGTATYTITLDQPTATEMTVEVIVGHITTDDGDLTPVTQNITIPAGSDSVEFTVDNTDDNLAEGNESYQVELSGTTTGGGFETISVDTTPVNTTIVDNDVLSISVDDVTVNESAGTLTFTVSLSVPTTDAVTFDYATSDDSALAGSDYTAVSGSGSIAAGDTQYTIEIPITDDNYAELTETFNITLSNVSAGVAIADGSGVGTITDDSAPADLETSTVTLESTPSVEEGGNITVTATVDNPPVDTPLVITLDNGETITIPVGQTTGEVTFPADDDAYTDPDTPVEFSIDSTTGGGYEALDTTDTATTTVVDDNDTTTVTLDSTPSVEEGGDITVTATVDNAPEDTPLVITLNNGEEIIIPVGQTTGEVTFPAGDDVYTDADTPVEFSVDSTSGGNYENLDTTDTATTTVVDDSDVTTLTLAGDSTVAEGGEATYTLTLSNPAETEMVVDVITGHTTTDDGDLVPTTQQVTILAGASTATFTVDNNQDNLAEGNEDYTVAITGSTGGNFEDLSVDTTPVTTTIIDDEGTPSLTINDMSVDEDAGTMTFTVTLSTPSVDPVSVDYASADNTSANPATEGADYTGVSGTLTFAPGETTQTITVPITDDTLAEGSETFDMVLSNPSNAVIADGTGVGTITDEAAPGAEDTVLVSITGDTAVDEGEAPATYTVSVNEAPTQDMTVDISYSYTSAESGDIVEGTTQVTIAANTTEVSFSVDTVDDAYAEGDEDFIVSISNPSLGGFEAVAVNPAQSSVTTTISDEASPTAEDTATISISGDPSVVEGDAATYTVSVDRVPVTDIEVTVQTGHVTTDDGDYVPVFTTVTIAAGTQSTTFDVQTSDDNLAEGTESYTVSITDTTGGSFENTVVGVSQVSTIITDEAAPTDPDADTAIVSLTGPGTVVEGETTTNYTVEISQAPVDDVTVTFSYTTTDADGNDYVQVADVVIAAGTTSTTFSIDTIDDNIAEGDEDYTVSIDTISNGGLEDVRASETENSVTTTITEESVPTDPDADTAYISLFGPGTVIEGETTTDYTVSISQAPVDDVTVTFSYTTTDADGNDYVAVGSVTILAGETDATFTIDTVNDNIAEGDEDFTVSIDTITDGGLEDVRVSNNDSVTTTIEDNDTVEISINDAPTVDESAGTMTFTVTLSNPSDAPVTVDYASQDGTATAGLDYTAVTGTLTFAPGETTQTITVPVTDDYLAEGSETLDMVLSNPSNATIADGVGVGMILDDTTATAEDTVYANIAVDQSSVSEGAQLTYTVTLVDSEGNPVIVPAGDTVSVDLDWSGAAASGADTSNLPASVSITGGSQTEFTVDASFDDIVEADEPLIATITDVVDSAGVFERAEVGPQSVANTVITDGSVDATDDTASTNEDTPVTISVLGNDVDPEGQTFTIESTTNPDNGSIVVNPDGTITYTPDANYNGSDTFTYTIVDQDGNRDTATVVVSVLAINDAPIIDFTEGNVSEEGLIDGSPDSDAASGSVDTTDSASVNGTVNIVDIEGDNISGVTLTAPTSTLTSGGETVTWSGSGTQNLTATANGETVATISIDDSGNYQFNLLKALDHPDTSGEDSFGIDFGVSASDGSLTGNGTLRITVEDDGPEQVVAQTDELAMIDTNLMIILDTSGSMDFDSGIDGQTRLESAIDSIITLLQRYDEFGDVSVRLVTFSSNASAYGNSWEDIDTAIAQLEAIRAAGATGGTNYDEALGDAINAFDSNGKITEAQNISYFFSDGLPTFGAGNNSSLTGNRNGTGYNQNGNDTGISANEEATWTNFLNTNQVKSFAIGMGEGINDVSYLDPIAYDGQASVNLGGTIVSSFDELDDVLAGTVISPISGKLVEGALLSESLGADGGYVRSVTVEGVTYTLDIATSTISVSGGANNSSFDATENVITINTSAGGIFTVDMDDGDYNYTAPDSVSDSIVERMDFVLSDMDGDTSSSYVEVDVERMNVLIGTTGSETLNGSNDGPDLIIGRDGNDIIFGNSGNDRLKGGNGNDEIHGGDGDDRITGGPGSDLLSGDAGDDIFIWGAPGSSDTITDFAVYQNPGDERDVLDLSDLLQGETTDTLDQYLHFAESGADTVVYIKSDGGINADGSNADQIITLQSTTDLGAGVQTDADIIQQLLSNNQLIVD</sequence>
<evidence type="ECO:0000256" key="2">
    <source>
        <dbReference type="ARBA" id="ARBA00022737"/>
    </source>
</evidence>
<dbReference type="Gene3D" id="3.40.50.410">
    <property type="entry name" value="von Willebrand factor, type A domain"/>
    <property type="match status" value="1"/>
</dbReference>
<keyword evidence="2" id="KW-0677">Repeat</keyword>
<dbReference type="SMART" id="SM00327">
    <property type="entry name" value="VWA"/>
    <property type="match status" value="1"/>
</dbReference>
<dbReference type="InterPro" id="IPR036465">
    <property type="entry name" value="vWFA_dom_sf"/>
</dbReference>
<dbReference type="InterPro" id="IPR002126">
    <property type="entry name" value="Cadherin-like_dom"/>
</dbReference>
<dbReference type="InterPro" id="IPR019960">
    <property type="entry name" value="T1SS_VCA0849"/>
</dbReference>
<evidence type="ECO:0000259" key="6">
    <source>
        <dbReference type="PROSITE" id="PS50268"/>
    </source>
</evidence>
<dbReference type="PANTHER" id="PTHR46682:SF1">
    <property type="entry name" value="ADHESION G-PROTEIN COUPLED RECEPTOR V1"/>
    <property type="match status" value="1"/>
</dbReference>
<feature type="domain" description="Cadherin" evidence="6">
    <location>
        <begin position="1509"/>
        <end position="1621"/>
    </location>
</feature>
<dbReference type="CDD" id="cd00198">
    <property type="entry name" value="vWFA"/>
    <property type="match status" value="1"/>
</dbReference>
<comment type="caution">
    <text evidence="7">The sequence shown here is derived from an EMBL/GenBank/DDBJ whole genome shotgun (WGS) entry which is preliminary data.</text>
</comment>
<evidence type="ECO:0000256" key="3">
    <source>
        <dbReference type="ARBA" id="ARBA00022837"/>
    </source>
</evidence>
<dbReference type="InterPro" id="IPR011049">
    <property type="entry name" value="Serralysin-like_metalloprot_C"/>
</dbReference>
<dbReference type="InterPro" id="IPR003644">
    <property type="entry name" value="Calx_beta"/>
</dbReference>
<evidence type="ECO:0000313" key="8">
    <source>
        <dbReference type="Proteomes" id="UP001169862"/>
    </source>
</evidence>
<dbReference type="InterPro" id="IPR026919">
    <property type="entry name" value="ADGRV1"/>
</dbReference>
<dbReference type="GO" id="GO:0007156">
    <property type="term" value="P:homophilic cell adhesion via plasma membrane adhesion molecules"/>
    <property type="evidence" value="ECO:0007669"/>
    <property type="project" value="InterPro"/>
</dbReference>
<keyword evidence="3" id="KW-0106">Calcium</keyword>
<dbReference type="InterPro" id="IPR046779">
    <property type="entry name" value="LapA_adhesin_dom"/>
</dbReference>
<dbReference type="PRINTS" id="PR00313">
    <property type="entry name" value="CABNDNGRPT"/>
</dbReference>
<feature type="compositionally biased region" description="Basic and acidic residues" evidence="4">
    <location>
        <begin position="2159"/>
        <end position="2170"/>
    </location>
</feature>
<dbReference type="Pfam" id="PF03160">
    <property type="entry name" value="Calx-beta"/>
    <property type="match status" value="6"/>
</dbReference>
<evidence type="ECO:0000313" key="7">
    <source>
        <dbReference type="EMBL" id="MDO6455376.1"/>
    </source>
</evidence>
<dbReference type="PROSITE" id="PS50268">
    <property type="entry name" value="CADHERIN_2"/>
    <property type="match status" value="2"/>
</dbReference>
<dbReference type="PROSITE" id="PS50234">
    <property type="entry name" value="VWFA"/>
    <property type="match status" value="1"/>
</dbReference>
<dbReference type="Gene3D" id="2.60.40.2810">
    <property type="match status" value="1"/>
</dbReference>
<name>A0AAW7XMA1_9GAMM</name>
<accession>A0AAW7XMA1</accession>
<dbReference type="NCBIfam" id="TIGR03661">
    <property type="entry name" value="T1SS_VCA0849"/>
    <property type="match status" value="1"/>
</dbReference>
<protein>
    <submittedName>
        <fullName evidence="7">Calx-beta domain-containing protein</fullName>
    </submittedName>
</protein>
<dbReference type="PANTHER" id="PTHR46682">
    <property type="entry name" value="ADHESION G-PROTEIN COUPLED RECEPTOR V1"/>
    <property type="match status" value="1"/>
</dbReference>
<dbReference type="SUPFAM" id="SSF141072">
    <property type="entry name" value="CalX-like"/>
    <property type="match status" value="10"/>
</dbReference>
<feature type="domain" description="Cadherin" evidence="6">
    <location>
        <begin position="1191"/>
        <end position="1321"/>
    </location>
</feature>
<feature type="region of interest" description="Disordered" evidence="4">
    <location>
        <begin position="1629"/>
        <end position="1652"/>
    </location>
</feature>
<dbReference type="SUPFAM" id="SSF53300">
    <property type="entry name" value="vWA-like"/>
    <property type="match status" value="1"/>
</dbReference>
<gene>
    <name evidence="7" type="ORF">Q4490_17580</name>
</gene>
<organism evidence="7 8">
    <name type="scientific">Neptunomonas phycophila</name>
    <dbReference type="NCBI Taxonomy" id="1572645"/>
    <lineage>
        <taxon>Bacteria</taxon>
        <taxon>Pseudomonadati</taxon>
        <taxon>Pseudomonadota</taxon>
        <taxon>Gammaproteobacteria</taxon>
        <taxon>Oceanospirillales</taxon>
        <taxon>Oceanospirillaceae</taxon>
        <taxon>Neptunomonas</taxon>
    </lineage>
</organism>
<dbReference type="InterPro" id="IPR018511">
    <property type="entry name" value="Hemolysin-typ_Ca-bd_CS"/>
</dbReference>